<dbReference type="Pfam" id="PF00018">
    <property type="entry name" value="SH3_1"/>
    <property type="match status" value="1"/>
</dbReference>
<dbReference type="Gene3D" id="3.30.505.10">
    <property type="entry name" value="SH2 domain"/>
    <property type="match status" value="1"/>
</dbReference>
<name>A0A3Q2Y930_HIPCM</name>
<reference evidence="20" key="2">
    <citation type="submission" date="2025-09" db="UniProtKB">
        <authorList>
            <consortium name="Ensembl"/>
        </authorList>
    </citation>
    <scope>IDENTIFICATION</scope>
</reference>
<dbReference type="Pfam" id="PF07714">
    <property type="entry name" value="PK_Tyr_Ser-Thr"/>
    <property type="match status" value="1"/>
</dbReference>
<comment type="subcellular location">
    <subcellularLocation>
        <location evidence="1">Cytoplasm</location>
    </subcellularLocation>
</comment>
<keyword evidence="10 16" id="KW-0829">Tyrosine-protein kinase</keyword>
<dbReference type="Gene3D" id="2.30.30.40">
    <property type="entry name" value="SH3 Domains"/>
    <property type="match status" value="1"/>
</dbReference>
<evidence type="ECO:0000256" key="2">
    <source>
        <dbReference type="ARBA" id="ARBA00022443"/>
    </source>
</evidence>
<dbReference type="EC" id="2.7.10.2" evidence="16"/>
<evidence type="ECO:0000256" key="9">
    <source>
        <dbReference type="ARBA" id="ARBA00022999"/>
    </source>
</evidence>
<evidence type="ECO:0000256" key="15">
    <source>
        <dbReference type="PROSITE-ProRule" id="PRU10141"/>
    </source>
</evidence>
<feature type="domain" description="SH3" evidence="18">
    <location>
        <begin position="11"/>
        <end position="72"/>
    </location>
</feature>
<dbReference type="GO" id="GO:0005737">
    <property type="term" value="C:cytoplasm"/>
    <property type="evidence" value="ECO:0007669"/>
    <property type="project" value="UniProtKB-SubCell"/>
</dbReference>
<evidence type="ECO:0000256" key="6">
    <source>
        <dbReference type="ARBA" id="ARBA00022741"/>
    </source>
</evidence>
<evidence type="ECO:0000256" key="1">
    <source>
        <dbReference type="ARBA" id="ARBA00004496"/>
    </source>
</evidence>
<dbReference type="InterPro" id="IPR020635">
    <property type="entry name" value="Tyr_kinase_cat_dom"/>
</dbReference>
<feature type="domain" description="SH2" evidence="17">
    <location>
        <begin position="88"/>
        <end position="177"/>
    </location>
</feature>
<dbReference type="SMART" id="SM00326">
    <property type="entry name" value="SH3"/>
    <property type="match status" value="1"/>
</dbReference>
<dbReference type="OMA" id="EGYEEWT"/>
<protein>
    <recommendedName>
        <fullName evidence="16">Tyrosine-protein kinase</fullName>
        <ecNumber evidence="16">2.7.10.2</ecNumber>
    </recommendedName>
</protein>
<dbReference type="FunFam" id="3.30.505.10:FF:000023">
    <property type="entry name" value="Tyrosine-protein kinase"/>
    <property type="match status" value="1"/>
</dbReference>
<keyword evidence="11" id="KW-0449">Lipoprotein</keyword>
<dbReference type="GO" id="GO:0004715">
    <property type="term" value="F:non-membrane spanning protein tyrosine kinase activity"/>
    <property type="evidence" value="ECO:0007669"/>
    <property type="project" value="UniProtKB-EC"/>
</dbReference>
<dbReference type="FunFam" id="1.10.510.10:FF:000272">
    <property type="entry name" value="Tyrosine-protein kinase"/>
    <property type="match status" value="1"/>
</dbReference>
<evidence type="ECO:0000259" key="17">
    <source>
        <dbReference type="PROSITE" id="PS50001"/>
    </source>
</evidence>
<dbReference type="PROSITE" id="PS50011">
    <property type="entry name" value="PROTEIN_KINASE_DOM"/>
    <property type="match status" value="1"/>
</dbReference>
<evidence type="ECO:0000256" key="8">
    <source>
        <dbReference type="ARBA" id="ARBA00022840"/>
    </source>
</evidence>
<dbReference type="PANTHER" id="PTHR24418">
    <property type="entry name" value="TYROSINE-PROTEIN KINASE"/>
    <property type="match status" value="1"/>
</dbReference>
<evidence type="ECO:0000256" key="14">
    <source>
        <dbReference type="PROSITE-ProRule" id="PRU00192"/>
    </source>
</evidence>
<feature type="domain" description="Protein kinase" evidence="19">
    <location>
        <begin position="200"/>
        <end position="447"/>
    </location>
</feature>
<dbReference type="PROSITE" id="PS00107">
    <property type="entry name" value="PROTEIN_KINASE_ATP"/>
    <property type="match status" value="1"/>
</dbReference>
<dbReference type="InterPro" id="IPR000980">
    <property type="entry name" value="SH2"/>
</dbReference>
<dbReference type="GO" id="GO:0060027">
    <property type="term" value="P:convergent extension involved in gastrulation"/>
    <property type="evidence" value="ECO:0007669"/>
    <property type="project" value="Ensembl"/>
</dbReference>
<dbReference type="CDD" id="cd09937">
    <property type="entry name" value="SH2_csk_like"/>
    <property type="match status" value="1"/>
</dbReference>
<keyword evidence="21" id="KW-1185">Reference proteome</keyword>
<evidence type="ECO:0000256" key="16">
    <source>
        <dbReference type="RuleBase" id="RU362096"/>
    </source>
</evidence>
<dbReference type="Gene3D" id="1.10.510.10">
    <property type="entry name" value="Transferase(Phosphotransferase) domain 1"/>
    <property type="match status" value="1"/>
</dbReference>
<sequence>MTIIRLPTAWPKGTVCVARFGFKGSLEHHLPFNEGDLLTIIAVTEDPEWCIAKNEAGREGAVPTGRIQRFCHNVAAVENGSELNLMPWFHGKITRLQAERLLSPPEMGLFLVRESTNYPGDYTLCLSTDDKVEHYHIKYGNGQLTIDQEVYFDNLIQLVEHYKSKADGLCTILINPKLEKETVAVQNEFLSGWVMNRNELKLLKIIGRGEFGEVLLAEYKKTQVAVKCLKNNTTAQAFIAEASVMMKLSHNNLVKLLGVISEANGNLLIITEYMRKGTLVDYLRSRGRTVLTRVSLLNFAMHVCEAMVYLETNHFVHRDLAARNVLLSEDLVAKVSDFGLTKKVSSLEDTNKLPVKWTSPEALKEKKFSTKSDVWSFGVLLWEIYSFGRMPYPKMQSKFVVPQLESGYRMPSPDGCPESLYITMKDCWHLNPESRPTFKLLKERLFVVKKELRQIGTQL</sequence>
<proteinExistence type="inferred from homology"/>
<dbReference type="AlphaFoldDB" id="A0A3Q2Y930"/>
<dbReference type="SUPFAM" id="SSF55550">
    <property type="entry name" value="SH2 domain"/>
    <property type="match status" value="1"/>
</dbReference>
<dbReference type="PRINTS" id="PR00401">
    <property type="entry name" value="SH2DOMAIN"/>
</dbReference>
<evidence type="ECO:0000259" key="19">
    <source>
        <dbReference type="PROSITE" id="PS50011"/>
    </source>
</evidence>
<evidence type="ECO:0000256" key="13">
    <source>
        <dbReference type="PROSITE-ProRule" id="PRU00191"/>
    </source>
</evidence>
<comment type="similarity">
    <text evidence="16">Belongs to the protein kinase superfamily. Tyr protein kinase family.</text>
</comment>
<evidence type="ECO:0000256" key="12">
    <source>
        <dbReference type="ARBA" id="ARBA00051245"/>
    </source>
</evidence>
<evidence type="ECO:0000256" key="10">
    <source>
        <dbReference type="ARBA" id="ARBA00023137"/>
    </source>
</evidence>
<keyword evidence="2 14" id="KW-0728">SH3 domain</keyword>
<keyword evidence="3" id="KW-0963">Cytoplasm</keyword>
<dbReference type="InterPro" id="IPR011009">
    <property type="entry name" value="Kinase-like_dom_sf"/>
</dbReference>
<reference evidence="20" key="1">
    <citation type="submission" date="2025-08" db="UniProtKB">
        <authorList>
            <consortium name="Ensembl"/>
        </authorList>
    </citation>
    <scope>IDENTIFICATION</scope>
</reference>
<dbReference type="InterPro" id="IPR001452">
    <property type="entry name" value="SH3_domain"/>
</dbReference>
<accession>A0A3Q2Y930</accession>
<dbReference type="GeneTree" id="ENSGT00940000157431"/>
<dbReference type="InterPro" id="IPR036860">
    <property type="entry name" value="SH2_dom_sf"/>
</dbReference>
<dbReference type="GO" id="GO:0005524">
    <property type="term" value="F:ATP binding"/>
    <property type="evidence" value="ECO:0007669"/>
    <property type="project" value="UniProtKB-UniRule"/>
</dbReference>
<dbReference type="Proteomes" id="UP000264820">
    <property type="component" value="Unplaced"/>
</dbReference>
<dbReference type="PROSITE" id="PS50002">
    <property type="entry name" value="SH3"/>
    <property type="match status" value="1"/>
</dbReference>
<dbReference type="Ensembl" id="ENSHCOT00000020987.1">
    <property type="protein sequence ID" value="ENSHCOP00000013613.1"/>
    <property type="gene ID" value="ENSHCOG00000016828.1"/>
</dbReference>
<dbReference type="PRINTS" id="PR00109">
    <property type="entry name" value="TYRKINASE"/>
</dbReference>
<dbReference type="SUPFAM" id="SSF50044">
    <property type="entry name" value="SH3-domain"/>
    <property type="match status" value="1"/>
</dbReference>
<dbReference type="InterPro" id="IPR008266">
    <property type="entry name" value="Tyr_kinase_AS"/>
</dbReference>
<evidence type="ECO:0000256" key="7">
    <source>
        <dbReference type="ARBA" id="ARBA00022777"/>
    </source>
</evidence>
<keyword evidence="8 15" id="KW-0067">ATP-binding</keyword>
<evidence type="ECO:0000259" key="18">
    <source>
        <dbReference type="PROSITE" id="PS50002"/>
    </source>
</evidence>
<dbReference type="InterPro" id="IPR035027">
    <property type="entry name" value="Csk-like_SH2"/>
</dbReference>
<feature type="binding site" evidence="15">
    <location>
        <position position="227"/>
    </location>
    <ligand>
        <name>ATP</name>
        <dbReference type="ChEBI" id="CHEBI:30616"/>
    </ligand>
</feature>
<evidence type="ECO:0000313" key="20">
    <source>
        <dbReference type="Ensembl" id="ENSHCOP00000013613.1"/>
    </source>
</evidence>
<evidence type="ECO:0000313" key="21">
    <source>
        <dbReference type="Proteomes" id="UP000264820"/>
    </source>
</evidence>
<dbReference type="FunFam" id="3.30.200.20:FF:000053">
    <property type="entry name" value="Tyrosine-protein kinase"/>
    <property type="match status" value="1"/>
</dbReference>
<dbReference type="PROSITE" id="PS00109">
    <property type="entry name" value="PROTEIN_KINASE_TYR"/>
    <property type="match status" value="1"/>
</dbReference>
<dbReference type="Gene3D" id="3.30.200.20">
    <property type="entry name" value="Phosphorylase Kinase, domain 1"/>
    <property type="match status" value="1"/>
</dbReference>
<dbReference type="SMART" id="SM00252">
    <property type="entry name" value="SH2"/>
    <property type="match status" value="1"/>
</dbReference>
<keyword evidence="6 15" id="KW-0547">Nucleotide-binding</keyword>
<evidence type="ECO:0000256" key="11">
    <source>
        <dbReference type="ARBA" id="ARBA00023288"/>
    </source>
</evidence>
<keyword evidence="4 16" id="KW-0808">Transferase</keyword>
<keyword evidence="9 13" id="KW-0727">SH2 domain</keyword>
<organism evidence="20 21">
    <name type="scientific">Hippocampus comes</name>
    <name type="common">Tiger tail seahorse</name>
    <dbReference type="NCBI Taxonomy" id="109280"/>
    <lineage>
        <taxon>Eukaryota</taxon>
        <taxon>Metazoa</taxon>
        <taxon>Chordata</taxon>
        <taxon>Craniata</taxon>
        <taxon>Vertebrata</taxon>
        <taxon>Euteleostomi</taxon>
        <taxon>Actinopterygii</taxon>
        <taxon>Neopterygii</taxon>
        <taxon>Teleostei</taxon>
        <taxon>Neoteleostei</taxon>
        <taxon>Acanthomorphata</taxon>
        <taxon>Syngnathiaria</taxon>
        <taxon>Syngnathiformes</taxon>
        <taxon>Syngnathoidei</taxon>
        <taxon>Syngnathidae</taxon>
        <taxon>Hippocampus</taxon>
    </lineage>
</organism>
<keyword evidence="7 16" id="KW-0418">Kinase</keyword>
<comment type="catalytic activity">
    <reaction evidence="12 16">
        <text>L-tyrosyl-[protein] + ATP = O-phospho-L-tyrosyl-[protein] + ADP + H(+)</text>
        <dbReference type="Rhea" id="RHEA:10596"/>
        <dbReference type="Rhea" id="RHEA-COMP:10136"/>
        <dbReference type="Rhea" id="RHEA-COMP:20101"/>
        <dbReference type="ChEBI" id="CHEBI:15378"/>
        <dbReference type="ChEBI" id="CHEBI:30616"/>
        <dbReference type="ChEBI" id="CHEBI:46858"/>
        <dbReference type="ChEBI" id="CHEBI:61978"/>
        <dbReference type="ChEBI" id="CHEBI:456216"/>
        <dbReference type="EC" id="2.7.10.2"/>
    </reaction>
</comment>
<keyword evidence="5" id="KW-0519">Myristate</keyword>
<dbReference type="SUPFAM" id="SSF56112">
    <property type="entry name" value="Protein kinase-like (PK-like)"/>
    <property type="match status" value="1"/>
</dbReference>
<evidence type="ECO:0000256" key="3">
    <source>
        <dbReference type="ARBA" id="ARBA00022490"/>
    </source>
</evidence>
<dbReference type="InterPro" id="IPR001245">
    <property type="entry name" value="Ser-Thr/Tyr_kinase_cat_dom"/>
</dbReference>
<dbReference type="InterPro" id="IPR000719">
    <property type="entry name" value="Prot_kinase_dom"/>
</dbReference>
<dbReference type="PROSITE" id="PS50001">
    <property type="entry name" value="SH2"/>
    <property type="match status" value="1"/>
</dbReference>
<dbReference type="InterPro" id="IPR017441">
    <property type="entry name" value="Protein_kinase_ATP_BS"/>
</dbReference>
<evidence type="ECO:0000256" key="4">
    <source>
        <dbReference type="ARBA" id="ARBA00022679"/>
    </source>
</evidence>
<dbReference type="STRING" id="109280.ENSHCOP00000013613"/>
<dbReference type="InterPro" id="IPR050198">
    <property type="entry name" value="Non-receptor_tyrosine_kinases"/>
</dbReference>
<dbReference type="InterPro" id="IPR036028">
    <property type="entry name" value="SH3-like_dom_sf"/>
</dbReference>
<dbReference type="Pfam" id="PF00017">
    <property type="entry name" value="SH2"/>
    <property type="match status" value="1"/>
</dbReference>
<dbReference type="SMART" id="SM00219">
    <property type="entry name" value="TyrKc"/>
    <property type="match status" value="1"/>
</dbReference>
<evidence type="ECO:0000256" key="5">
    <source>
        <dbReference type="ARBA" id="ARBA00022707"/>
    </source>
</evidence>